<keyword evidence="1" id="KW-0175">Coiled coil</keyword>
<dbReference type="KEGG" id="pgr:PGTG_04096"/>
<name>E3K1G5_PUCGT</name>
<gene>
    <name evidence="3" type="ORF">PGTG_04096</name>
</gene>
<feature type="signal peptide" evidence="2">
    <location>
        <begin position="1"/>
        <end position="18"/>
    </location>
</feature>
<accession>E3K1G5</accession>
<feature type="chain" id="PRO_5003173149" evidence="2">
    <location>
        <begin position="19"/>
        <end position="490"/>
    </location>
</feature>
<protein>
    <submittedName>
        <fullName evidence="3">Uncharacterized protein</fullName>
    </submittedName>
</protein>
<keyword evidence="4" id="KW-1185">Reference proteome</keyword>
<feature type="coiled-coil region" evidence="1">
    <location>
        <begin position="94"/>
        <end position="121"/>
    </location>
</feature>
<evidence type="ECO:0000256" key="2">
    <source>
        <dbReference type="SAM" id="SignalP"/>
    </source>
</evidence>
<reference evidence="4" key="2">
    <citation type="journal article" date="2011" name="Proc. Natl. Acad. Sci. U.S.A.">
        <title>Obligate biotrophy features unraveled by the genomic analysis of rust fungi.</title>
        <authorList>
            <person name="Duplessis S."/>
            <person name="Cuomo C.A."/>
            <person name="Lin Y.-C."/>
            <person name="Aerts A."/>
            <person name="Tisserant E."/>
            <person name="Veneault-Fourrey C."/>
            <person name="Joly D.L."/>
            <person name="Hacquard S."/>
            <person name="Amselem J."/>
            <person name="Cantarel B.L."/>
            <person name="Chiu R."/>
            <person name="Coutinho P.M."/>
            <person name="Feau N."/>
            <person name="Field M."/>
            <person name="Frey P."/>
            <person name="Gelhaye E."/>
            <person name="Goldberg J."/>
            <person name="Grabherr M.G."/>
            <person name="Kodira C.D."/>
            <person name="Kohler A."/>
            <person name="Kuees U."/>
            <person name="Lindquist E.A."/>
            <person name="Lucas S.M."/>
            <person name="Mago R."/>
            <person name="Mauceli E."/>
            <person name="Morin E."/>
            <person name="Murat C."/>
            <person name="Pangilinan J.L."/>
            <person name="Park R."/>
            <person name="Pearson M."/>
            <person name="Quesneville H."/>
            <person name="Rouhier N."/>
            <person name="Sakthikumar S."/>
            <person name="Salamov A.A."/>
            <person name="Schmutz J."/>
            <person name="Selles B."/>
            <person name="Shapiro H."/>
            <person name="Tanguay P."/>
            <person name="Tuskan G.A."/>
            <person name="Henrissat B."/>
            <person name="Van de Peer Y."/>
            <person name="Rouze P."/>
            <person name="Ellis J.G."/>
            <person name="Dodds P.N."/>
            <person name="Schein J.E."/>
            <person name="Zhong S."/>
            <person name="Hamelin R.C."/>
            <person name="Grigoriev I.V."/>
            <person name="Szabo L.J."/>
            <person name="Martin F."/>
        </authorList>
    </citation>
    <scope>NUCLEOTIDE SEQUENCE [LARGE SCALE GENOMIC DNA]</scope>
    <source>
        <strain evidence="4">CRL 75-36-700-3 / race SCCL</strain>
    </source>
</reference>
<dbReference type="HOGENOM" id="CLU_011079_0_0_1"/>
<dbReference type="RefSeq" id="XP_003322559.2">
    <property type="nucleotide sequence ID" value="XM_003322511.2"/>
</dbReference>
<sequence length="490" mass="56713">MVVLSKGLLLCLVWHVTGPNLFALSTLVHEAEESIVFVLCDPLYLLKVTLMSISVSGRPPVVLNDQNAYRLTLLDENELDQHYPSEYGSIPQEQAERKAEIESMKNEHEKIEKRIKQLKALPGQTSKAKALLKELHKNLDIPMKERFLQLKLTPTQSPGTSFNLEADTNQLENTWNVLQTQLIRTVYSKKHVNPAEADFVLEFTKSFFLLGDYIYKYGLLPAPFIKQIEIFHGPTIFDIISRHINYMFRGNQGNFFDHAESVIPQLEFLKTAPSVKHFHRTIKALPDLYDMYVVHWALVSIMLNAKSHFATQSASGRFEAIRSGFVEVTFLNRAQHLLSELKQNPNLNYRLESESISAVNLIGDMANYFQKPPANTLSNQRRLEFQIVFYALDFLDQHCQPLVEAMVRRGDIRSPFRKQLRYMRGYLKFYQNQFHERAGSARVEQDMTFLELSKDGAIRDWIEIIPLDSFEHNRSLRRSPKFSLWMGQKS</sequence>
<organism evidence="3 4">
    <name type="scientific">Puccinia graminis f. sp. tritici (strain CRL 75-36-700-3 / race SCCL)</name>
    <name type="common">Black stem rust fungus</name>
    <dbReference type="NCBI Taxonomy" id="418459"/>
    <lineage>
        <taxon>Eukaryota</taxon>
        <taxon>Fungi</taxon>
        <taxon>Dikarya</taxon>
        <taxon>Basidiomycota</taxon>
        <taxon>Pucciniomycotina</taxon>
        <taxon>Pucciniomycetes</taxon>
        <taxon>Pucciniales</taxon>
        <taxon>Pucciniaceae</taxon>
        <taxon>Puccinia</taxon>
    </lineage>
</organism>
<dbReference type="InParanoid" id="E3K1G5"/>
<dbReference type="OrthoDB" id="10338788at2759"/>
<dbReference type="GeneID" id="10541770"/>
<dbReference type="VEuPathDB" id="FungiDB:PGTG_04096"/>
<dbReference type="EMBL" id="DS178269">
    <property type="protein sequence ID" value="EFP78140.2"/>
    <property type="molecule type" value="Genomic_DNA"/>
</dbReference>
<dbReference type="Proteomes" id="UP000008783">
    <property type="component" value="Unassembled WGS sequence"/>
</dbReference>
<keyword evidence="2" id="KW-0732">Signal</keyword>
<evidence type="ECO:0000256" key="1">
    <source>
        <dbReference type="SAM" id="Coils"/>
    </source>
</evidence>
<dbReference type="AlphaFoldDB" id="E3K1G5"/>
<proteinExistence type="predicted"/>
<reference key="1">
    <citation type="submission" date="2007-01" db="EMBL/GenBank/DDBJ databases">
        <title>The Genome Sequence of Puccinia graminis f. sp. tritici Strain CRL 75-36-700-3.</title>
        <authorList>
            <consortium name="The Broad Institute Genome Sequencing Platform"/>
            <person name="Birren B."/>
            <person name="Lander E."/>
            <person name="Galagan J."/>
            <person name="Nusbaum C."/>
            <person name="Devon K."/>
            <person name="Cuomo C."/>
            <person name="Jaffe D."/>
            <person name="Butler J."/>
            <person name="Alvarez P."/>
            <person name="Gnerre S."/>
            <person name="Grabherr M."/>
            <person name="Mauceli E."/>
            <person name="Brockman W."/>
            <person name="Young S."/>
            <person name="LaButti K."/>
            <person name="Sykes S."/>
            <person name="DeCaprio D."/>
            <person name="Crawford M."/>
            <person name="Koehrsen M."/>
            <person name="Engels R."/>
            <person name="Montgomery P."/>
            <person name="Pearson M."/>
            <person name="Howarth C."/>
            <person name="Larson L."/>
            <person name="White J."/>
            <person name="Zeng Q."/>
            <person name="Kodira C."/>
            <person name="Yandava C."/>
            <person name="Alvarado L."/>
            <person name="O'Leary S."/>
            <person name="Szabo L."/>
            <person name="Dean R."/>
            <person name="Schein J."/>
        </authorList>
    </citation>
    <scope>NUCLEOTIDE SEQUENCE</scope>
    <source>
        <strain>CRL 75-36-700-3</strain>
    </source>
</reference>
<evidence type="ECO:0000313" key="3">
    <source>
        <dbReference type="EMBL" id="EFP78140.2"/>
    </source>
</evidence>
<evidence type="ECO:0000313" key="4">
    <source>
        <dbReference type="Proteomes" id="UP000008783"/>
    </source>
</evidence>